<dbReference type="PANTHER" id="PTHR43668:SF2">
    <property type="entry name" value="ALLANTOINASE"/>
    <property type="match status" value="1"/>
</dbReference>
<dbReference type="GO" id="GO:0006145">
    <property type="term" value="P:purine nucleobase catabolic process"/>
    <property type="evidence" value="ECO:0007669"/>
    <property type="project" value="TreeGrafter"/>
</dbReference>
<sequence length="658" mass="72213">MSRALASTNVLVDDQVAPATVIFSIETGKILSIVNEVLPASHQTLRNFNVLPEDYRDVSPLVIMPGLVDAHVHLNEPGRTEWEGFATGTRAAAAGGVTTVIDMPLNAIPPTTTVANFNLKINAAKGQTWVDVGFWGGMVPTNLEDLVPLIRMGVRGFKGFLIESGVDEFPAITPNYIVKAMKNVKGESTMLMFHAEMQPHSNPPVLALGEGERTPKLVANKEHDLYVRGTDSVMIEENGPNGYDEKVTFDDCENGEIEELASEDDLEADPNDDPVALTAVEDLNLGDSATFFPRKVADLVSEHNPDNEYKLSDKERRKSVEAVPHEQRAALAKSPYLSGSEPQFGRYARLANPNHSENVDEKSDTILAKPNEITHKVLKENHEDPIVLAQKEDDALADVDASLYASFLASRPDNFETTAIAEIINCSLKHPEVPLHIVHLATHEAIPLMRAAKAKGLPITAETCFHYLSLTAEKISACSTHFKCCPPIRSDANRQLLWKALRSDIITTVVSDHSPCTPELKGLEKGDFFSAWGGISSVGFGLPILYTEGQRLSPPVSLQEITKWCSWNTAKQVGLSHTKGKLAVGYDADMIVFDPNANYIVRNEQTFFKNKLTAYDGMEFKGRVMETLVRGVPVFGLNEGHSDMPMGKLLLEPRVLET</sequence>
<dbReference type="AlphaFoldDB" id="A0A2V1A9F5"/>
<organism evidence="5 6">
    <name type="scientific">Candidozyma duobushaemuli</name>
    <dbReference type="NCBI Taxonomy" id="1231522"/>
    <lineage>
        <taxon>Eukaryota</taxon>
        <taxon>Fungi</taxon>
        <taxon>Dikarya</taxon>
        <taxon>Ascomycota</taxon>
        <taxon>Saccharomycotina</taxon>
        <taxon>Pichiomycetes</taxon>
        <taxon>Metschnikowiaceae</taxon>
        <taxon>Candidozyma</taxon>
    </lineage>
</organism>
<gene>
    <name evidence="5" type="ORF">CXQ87_002556</name>
</gene>
<reference evidence="5 6" key="1">
    <citation type="submission" date="2017-12" db="EMBL/GenBank/DDBJ databases">
        <title>Genome Sequence of the Amphotericin B-resistant Candida duobushaemulonii strain, B09383.</title>
        <authorList>
            <person name="Chow N.A."/>
            <person name="Gade L."/>
            <person name="Batra D."/>
            <person name="Rowe L.A."/>
            <person name="Loparev V.N."/>
            <person name="Litvintseva A.P."/>
        </authorList>
    </citation>
    <scope>NUCLEOTIDE SEQUENCE [LARGE SCALE GENOMIC DNA]</scope>
    <source>
        <strain evidence="5 6">B09383</strain>
    </source>
</reference>
<evidence type="ECO:0000256" key="1">
    <source>
        <dbReference type="ARBA" id="ARBA00001947"/>
    </source>
</evidence>
<dbReference type="Gene3D" id="3.20.20.140">
    <property type="entry name" value="Metal-dependent hydrolases"/>
    <property type="match status" value="2"/>
</dbReference>
<dbReference type="RefSeq" id="XP_025335362.1">
    <property type="nucleotide sequence ID" value="XM_025481062.1"/>
</dbReference>
<dbReference type="PANTHER" id="PTHR43668">
    <property type="entry name" value="ALLANTOINASE"/>
    <property type="match status" value="1"/>
</dbReference>
<evidence type="ECO:0000313" key="6">
    <source>
        <dbReference type="Proteomes" id="UP000244406"/>
    </source>
</evidence>
<dbReference type="SUPFAM" id="SSF51338">
    <property type="entry name" value="Composite domain of metallo-dependent hydrolases"/>
    <property type="match status" value="1"/>
</dbReference>
<protein>
    <recommendedName>
        <fullName evidence="4">Amidohydrolase-related domain-containing protein</fullName>
    </recommendedName>
</protein>
<dbReference type="EMBL" id="PKFP01000001">
    <property type="protein sequence ID" value="PVH14422.1"/>
    <property type="molecule type" value="Genomic_DNA"/>
</dbReference>
<dbReference type="SUPFAM" id="SSF51556">
    <property type="entry name" value="Metallo-dependent hydrolases"/>
    <property type="match status" value="1"/>
</dbReference>
<keyword evidence="2" id="KW-0479">Metal-binding</keyword>
<dbReference type="PROSITE" id="PS01137">
    <property type="entry name" value="TATD_1"/>
    <property type="match status" value="1"/>
</dbReference>
<feature type="domain" description="Amidohydrolase-related" evidence="4">
    <location>
        <begin position="62"/>
        <end position="201"/>
    </location>
</feature>
<evidence type="ECO:0000259" key="4">
    <source>
        <dbReference type="Pfam" id="PF01979"/>
    </source>
</evidence>
<dbReference type="GO" id="GO:0004038">
    <property type="term" value="F:allantoinase activity"/>
    <property type="evidence" value="ECO:0007669"/>
    <property type="project" value="TreeGrafter"/>
</dbReference>
<dbReference type="InterPro" id="IPR050138">
    <property type="entry name" value="DHOase/Allantoinase_Hydrolase"/>
</dbReference>
<comment type="cofactor">
    <cofactor evidence="1">
        <name>Zn(2+)</name>
        <dbReference type="ChEBI" id="CHEBI:29105"/>
    </cofactor>
</comment>
<evidence type="ECO:0000256" key="3">
    <source>
        <dbReference type="ARBA" id="ARBA00022801"/>
    </source>
</evidence>
<proteinExistence type="predicted"/>
<dbReference type="GO" id="GO:0046872">
    <property type="term" value="F:metal ion binding"/>
    <property type="evidence" value="ECO:0007669"/>
    <property type="project" value="UniProtKB-KW"/>
</dbReference>
<dbReference type="InterPro" id="IPR032466">
    <property type="entry name" value="Metal_Hydrolase"/>
</dbReference>
<dbReference type="VEuPathDB" id="FungiDB:CXQ87_002556"/>
<dbReference type="InterPro" id="IPR006680">
    <property type="entry name" value="Amidohydro-rel"/>
</dbReference>
<keyword evidence="3" id="KW-0378">Hydrolase</keyword>
<dbReference type="PROSITE" id="PS00482">
    <property type="entry name" value="DIHYDROOROTASE_1"/>
    <property type="match status" value="1"/>
</dbReference>
<feature type="domain" description="Amidohydrolase-related" evidence="4">
    <location>
        <begin position="449"/>
        <end position="633"/>
    </location>
</feature>
<dbReference type="GeneID" id="37002556"/>
<dbReference type="Proteomes" id="UP000244406">
    <property type="component" value="Unassembled WGS sequence"/>
</dbReference>
<name>A0A2V1A9F5_9ASCO</name>
<dbReference type="InterPro" id="IPR002195">
    <property type="entry name" value="Dihydroorotase_CS"/>
</dbReference>
<evidence type="ECO:0000313" key="5">
    <source>
        <dbReference type="EMBL" id="PVH14422.1"/>
    </source>
</evidence>
<evidence type="ECO:0000256" key="2">
    <source>
        <dbReference type="ARBA" id="ARBA00022723"/>
    </source>
</evidence>
<dbReference type="InterPro" id="IPR018228">
    <property type="entry name" value="DNase_TatD-rel_CS"/>
</dbReference>
<comment type="caution">
    <text evidence="5">The sequence shown here is derived from an EMBL/GenBank/DDBJ whole genome shotgun (WGS) entry which is preliminary data.</text>
</comment>
<dbReference type="InterPro" id="IPR011059">
    <property type="entry name" value="Metal-dep_hydrolase_composite"/>
</dbReference>
<dbReference type="GO" id="GO:0005737">
    <property type="term" value="C:cytoplasm"/>
    <property type="evidence" value="ECO:0007669"/>
    <property type="project" value="TreeGrafter"/>
</dbReference>
<keyword evidence="6" id="KW-1185">Reference proteome</keyword>
<accession>A0A2V1A9F5</accession>
<dbReference type="Pfam" id="PF01979">
    <property type="entry name" value="Amidohydro_1"/>
    <property type="match status" value="2"/>
</dbReference>